<dbReference type="InterPro" id="IPR036366">
    <property type="entry name" value="PGBDSf"/>
</dbReference>
<gene>
    <name evidence="2" type="ORF">SAMN02745121_03144</name>
</gene>
<keyword evidence="3" id="KW-1185">Reference proteome</keyword>
<accession>A0A1I1Y3A9</accession>
<organism evidence="2 3">
    <name type="scientific">Nannocystis exedens</name>
    <dbReference type="NCBI Taxonomy" id="54"/>
    <lineage>
        <taxon>Bacteria</taxon>
        <taxon>Pseudomonadati</taxon>
        <taxon>Myxococcota</taxon>
        <taxon>Polyangia</taxon>
        <taxon>Nannocystales</taxon>
        <taxon>Nannocystaceae</taxon>
        <taxon>Nannocystis</taxon>
    </lineage>
</organism>
<evidence type="ECO:0000313" key="2">
    <source>
        <dbReference type="EMBL" id="SFE14195.1"/>
    </source>
</evidence>
<dbReference type="Pfam" id="PF01471">
    <property type="entry name" value="PG_binding_1"/>
    <property type="match status" value="1"/>
</dbReference>
<dbReference type="Gene3D" id="3.10.350.10">
    <property type="entry name" value="LysM domain"/>
    <property type="match status" value="1"/>
</dbReference>
<dbReference type="AlphaFoldDB" id="A0A1I1Y3A9"/>
<dbReference type="Proteomes" id="UP000199400">
    <property type="component" value="Unassembled WGS sequence"/>
</dbReference>
<proteinExistence type="predicted"/>
<protein>
    <submittedName>
        <fullName evidence="2">N-acetylmuramoyl-L-alanine amidase</fullName>
    </submittedName>
</protein>
<dbReference type="STRING" id="54.SAMN02745121_03144"/>
<dbReference type="InterPro" id="IPR036365">
    <property type="entry name" value="PGBD-like_sf"/>
</dbReference>
<dbReference type="RefSeq" id="WP_170135957.1">
    <property type="nucleotide sequence ID" value="NZ_FOMX01000009.1"/>
</dbReference>
<name>A0A1I1Y3A9_9BACT</name>
<dbReference type="InterPro" id="IPR036779">
    <property type="entry name" value="LysM_dom_sf"/>
</dbReference>
<feature type="domain" description="Peptidoglycan binding-like" evidence="1">
    <location>
        <begin position="152"/>
        <end position="205"/>
    </location>
</feature>
<reference evidence="3" key="1">
    <citation type="submission" date="2016-10" db="EMBL/GenBank/DDBJ databases">
        <authorList>
            <person name="Varghese N."/>
            <person name="Submissions S."/>
        </authorList>
    </citation>
    <scope>NUCLEOTIDE SEQUENCE [LARGE SCALE GENOMIC DNA]</scope>
    <source>
        <strain evidence="3">ATCC 25963</strain>
    </source>
</reference>
<dbReference type="InterPro" id="IPR002477">
    <property type="entry name" value="Peptidoglycan-bd-like"/>
</dbReference>
<dbReference type="Gene3D" id="1.10.101.10">
    <property type="entry name" value="PGBD-like superfamily/PGBD"/>
    <property type="match status" value="1"/>
</dbReference>
<dbReference type="CDD" id="cd00118">
    <property type="entry name" value="LysM"/>
    <property type="match status" value="1"/>
</dbReference>
<dbReference type="SUPFAM" id="SSF47090">
    <property type="entry name" value="PGBD-like"/>
    <property type="match status" value="1"/>
</dbReference>
<dbReference type="InterPro" id="IPR018392">
    <property type="entry name" value="LysM"/>
</dbReference>
<dbReference type="EMBL" id="FOMX01000009">
    <property type="protein sequence ID" value="SFE14195.1"/>
    <property type="molecule type" value="Genomic_DNA"/>
</dbReference>
<sequence length="211" mass="22891">MASHRVAQGECVGSIAARLGVDWREVWDHPNNAALRERARDPSALLPGDALFVPEPAARWETRATGASHRFKLAPAGAEVRLRFVEGDAPVAGASYRFFVTGMEEPVREGKTDGDGRLVEAIGSEATEAVVEFPERKLMYRLRLGHLDPVGEVSGAQARLSQLGYYHGRVTGELDDATALALWGLQLREGLPATGELDAATQAKLRELYGM</sequence>
<evidence type="ECO:0000259" key="1">
    <source>
        <dbReference type="Pfam" id="PF01471"/>
    </source>
</evidence>
<evidence type="ECO:0000313" key="3">
    <source>
        <dbReference type="Proteomes" id="UP000199400"/>
    </source>
</evidence>